<sequence length="34" mass="3571">MQILPHSVGQAKNALSPLPLGAGKNTKLPAHPRQ</sequence>
<evidence type="ECO:0000313" key="3">
    <source>
        <dbReference type="Proteomes" id="UP000054783"/>
    </source>
</evidence>
<comment type="caution">
    <text evidence="2">The sequence shown here is derived from an EMBL/GenBank/DDBJ whole genome shotgun (WGS) entry which is preliminary data.</text>
</comment>
<reference evidence="2 3" key="1">
    <citation type="submission" date="2015-01" db="EMBL/GenBank/DDBJ databases">
        <title>Evolution of Trichinella species and genotypes.</title>
        <authorList>
            <person name="Korhonen P.K."/>
            <person name="Edoardo P."/>
            <person name="Giuseppe L.R."/>
            <person name="Gasser R.B."/>
        </authorList>
    </citation>
    <scope>NUCLEOTIDE SEQUENCE [LARGE SCALE GENOMIC DNA]</scope>
    <source>
        <strain evidence="2">ISS2496</strain>
    </source>
</reference>
<dbReference type="Proteomes" id="UP000054783">
    <property type="component" value="Unassembled WGS sequence"/>
</dbReference>
<protein>
    <submittedName>
        <fullName evidence="2">Uncharacterized protein</fullName>
    </submittedName>
</protein>
<feature type="region of interest" description="Disordered" evidence="1">
    <location>
        <begin position="1"/>
        <end position="34"/>
    </location>
</feature>
<evidence type="ECO:0000256" key="1">
    <source>
        <dbReference type="SAM" id="MobiDB-lite"/>
    </source>
</evidence>
<evidence type="ECO:0000313" key="2">
    <source>
        <dbReference type="EMBL" id="KRY02219.1"/>
    </source>
</evidence>
<dbReference type="AlphaFoldDB" id="A0A0V0YQ31"/>
<accession>A0A0V0YQ31</accession>
<organism evidence="2 3">
    <name type="scientific">Trichinella patagoniensis</name>
    <dbReference type="NCBI Taxonomy" id="990121"/>
    <lineage>
        <taxon>Eukaryota</taxon>
        <taxon>Metazoa</taxon>
        <taxon>Ecdysozoa</taxon>
        <taxon>Nematoda</taxon>
        <taxon>Enoplea</taxon>
        <taxon>Dorylaimia</taxon>
        <taxon>Trichinellida</taxon>
        <taxon>Trichinellidae</taxon>
        <taxon>Trichinella</taxon>
    </lineage>
</organism>
<name>A0A0V0YQ31_9BILA</name>
<proteinExistence type="predicted"/>
<feature type="non-terminal residue" evidence="2">
    <location>
        <position position="34"/>
    </location>
</feature>
<keyword evidence="3" id="KW-1185">Reference proteome</keyword>
<gene>
    <name evidence="2" type="ORF">T12_12226</name>
</gene>
<dbReference type="EMBL" id="JYDQ01004082">
    <property type="protein sequence ID" value="KRY02219.1"/>
    <property type="molecule type" value="Genomic_DNA"/>
</dbReference>